<dbReference type="GO" id="GO:0120147">
    <property type="term" value="F:formylglycine-generating oxidase activity"/>
    <property type="evidence" value="ECO:0007669"/>
    <property type="project" value="TreeGrafter"/>
</dbReference>
<dbReference type="EMBL" id="QUMS01000002">
    <property type="protein sequence ID" value="REG08600.1"/>
    <property type="molecule type" value="Genomic_DNA"/>
</dbReference>
<evidence type="ECO:0000313" key="2">
    <source>
        <dbReference type="EMBL" id="REG08600.1"/>
    </source>
</evidence>
<dbReference type="AlphaFoldDB" id="A0A3E0ABR2"/>
<reference evidence="2 3" key="1">
    <citation type="submission" date="2018-08" db="EMBL/GenBank/DDBJ databases">
        <title>Genomic Encyclopedia of Type Strains, Phase IV (KMG-IV): sequencing the most valuable type-strain genomes for metagenomic binning, comparative biology and taxonomic classification.</title>
        <authorList>
            <person name="Goeker M."/>
        </authorList>
    </citation>
    <scope>NUCLEOTIDE SEQUENCE [LARGE SCALE GENOMIC DNA]</scope>
    <source>
        <strain evidence="2 3">DSM 23923</strain>
    </source>
</reference>
<dbReference type="OrthoDB" id="9768004at2"/>
<accession>A0A3E0ABR2</accession>
<protein>
    <submittedName>
        <fullName evidence="2">Formylglycine-generating enzyme required for sulfatase activity</fullName>
    </submittedName>
</protein>
<name>A0A3E0ABR2_9CHLR</name>
<dbReference type="PANTHER" id="PTHR23150:SF19">
    <property type="entry name" value="FORMYLGLYCINE-GENERATING ENZYME"/>
    <property type="match status" value="1"/>
</dbReference>
<dbReference type="Pfam" id="PF03781">
    <property type="entry name" value="FGE-sulfatase"/>
    <property type="match status" value="1"/>
</dbReference>
<dbReference type="RefSeq" id="WP_116225251.1">
    <property type="nucleotide sequence ID" value="NZ_AP018437.1"/>
</dbReference>
<dbReference type="InterPro" id="IPR016187">
    <property type="entry name" value="CTDL_fold"/>
</dbReference>
<dbReference type="InterPro" id="IPR005532">
    <property type="entry name" value="SUMF_dom"/>
</dbReference>
<gene>
    <name evidence="2" type="ORF">DFR64_1972</name>
</gene>
<feature type="domain" description="Sulfatase-modifying factor enzyme-like" evidence="1">
    <location>
        <begin position="16"/>
        <end position="209"/>
    </location>
</feature>
<comment type="caution">
    <text evidence="2">The sequence shown here is derived from an EMBL/GenBank/DDBJ whole genome shotgun (WGS) entry which is preliminary data.</text>
</comment>
<evidence type="ECO:0000313" key="3">
    <source>
        <dbReference type="Proteomes" id="UP000256388"/>
    </source>
</evidence>
<keyword evidence="3" id="KW-1185">Reference proteome</keyword>
<proteinExistence type="predicted"/>
<evidence type="ECO:0000259" key="1">
    <source>
        <dbReference type="Pfam" id="PF03781"/>
    </source>
</evidence>
<sequence length="217" mass="24322">MSETKVPLFVCGKDNRPMVKVPAGEFLYGEDQEKTETKEFFIDLYPVTNADYKKFVDATGHTEPASWRKGTWPEGKENHPVVEVNWESASAYAAWAGKRLPTNEEWEKAARGTDGRTWPWGNEFDRDKCNTFSGDTTPVGQYSPAGDSPYGCQDMAGNVWEWIGGGKPSQLRAPLRGGDWLDGAEEAQTFFIRMHTPLRKNPFVGFRCAADSAEPMK</sequence>
<dbReference type="InterPro" id="IPR051043">
    <property type="entry name" value="Sulfatase_Mod_Factor_Kinase"/>
</dbReference>
<organism evidence="2 3">
    <name type="scientific">Pelolinea submarina</name>
    <dbReference type="NCBI Taxonomy" id="913107"/>
    <lineage>
        <taxon>Bacteria</taxon>
        <taxon>Bacillati</taxon>
        <taxon>Chloroflexota</taxon>
        <taxon>Anaerolineae</taxon>
        <taxon>Anaerolineales</taxon>
        <taxon>Anaerolineaceae</taxon>
        <taxon>Pelolinea</taxon>
    </lineage>
</organism>
<dbReference type="Proteomes" id="UP000256388">
    <property type="component" value="Unassembled WGS sequence"/>
</dbReference>
<dbReference type="SUPFAM" id="SSF56436">
    <property type="entry name" value="C-type lectin-like"/>
    <property type="match status" value="1"/>
</dbReference>
<dbReference type="InterPro" id="IPR042095">
    <property type="entry name" value="SUMF_sf"/>
</dbReference>
<dbReference type="Gene3D" id="3.90.1580.10">
    <property type="entry name" value="paralog of FGE (formylglycine-generating enzyme)"/>
    <property type="match status" value="1"/>
</dbReference>
<dbReference type="PANTHER" id="PTHR23150">
    <property type="entry name" value="SULFATASE MODIFYING FACTOR 1, 2"/>
    <property type="match status" value="1"/>
</dbReference>